<evidence type="ECO:0000259" key="1">
    <source>
        <dbReference type="Pfam" id="PF06985"/>
    </source>
</evidence>
<sequence>MEKPKKDDFVPAKTVQVEQKNNAHIYNVLPPDHIRILDLFPGSEYDLIEVQLHVAPIADPGKYQALSYVCGSTTDDLRLILCNHHEFMITSNLFDALNRFRSPTETRRLWVDAICIHQGSISERSQQVRMMSQIYEGAEEVLVWLGKDNPEVNIKRAFEVMSTRADYRLQCMSLDQPSGSAPTILCIADPDLYDVLAEVQQRFDPPTWPDDCDPSLRGMVEQLLQQSWVDFPRSQLLMYIGCRHLDHSTHGDASQDQTSILGIMPDWDAGHVRRLANENFATFTDFLKEATKPAEMRLSDSEAGEVFCAINDLFERPYFQRAWIVQEIILSRKATLVCGQHEGDLESFWHVFGLDRLQSTYMQNFYLDDFHFFEAQKNVQKIFIWARSMKTPSHLSHLSRLTFEGHTVFNQMAYIRSSGRNGRLGLIDIGHLLNNFRKQKSTDPRDQIFSLVGLLQRFSKRPGVLQWAENCVDYSLGVRDIYLSTAQHIAENNHERDRGDTTSFGGSCHILSFFEQTIGPPPEQLDLPTWVPNWSAERESTVFNTRRIDETASLIPYDARVQGESLVVSGCIVDKVTFCSDVLGCNEQMFQEVDLCYMLTERERKKKTPSVYGAFKAQFEGFWRTIIADNPIGTKPYTDHTHHF</sequence>
<reference evidence="2 3" key="1">
    <citation type="submission" date="2015-11" db="EMBL/GenBank/DDBJ databases">
        <title>Aspergillus lentulus strain IFM 54703T.</title>
        <authorList>
            <person name="Kusuya Y."/>
            <person name="Sakai K."/>
            <person name="Kamei K."/>
            <person name="Takahashi H."/>
            <person name="Yaguchi T."/>
        </authorList>
    </citation>
    <scope>NUCLEOTIDE SEQUENCE [LARGE SCALE GENOMIC DNA]</scope>
    <source>
        <strain evidence="2 3">IFM 54703</strain>
    </source>
</reference>
<protein>
    <recommendedName>
        <fullName evidence="1">Heterokaryon incompatibility domain-containing protein</fullName>
    </recommendedName>
</protein>
<proteinExistence type="predicted"/>
<feature type="domain" description="Heterokaryon incompatibility" evidence="1">
    <location>
        <begin position="63"/>
        <end position="162"/>
    </location>
</feature>
<evidence type="ECO:0000313" key="2">
    <source>
        <dbReference type="EMBL" id="GAQ05124.1"/>
    </source>
</evidence>
<gene>
    <name evidence="2" type="ORF">ALT_2445</name>
</gene>
<evidence type="ECO:0000313" key="3">
    <source>
        <dbReference type="Proteomes" id="UP000051487"/>
    </source>
</evidence>
<dbReference type="PANTHER" id="PTHR24148:SF64">
    <property type="entry name" value="HETEROKARYON INCOMPATIBILITY DOMAIN-CONTAINING PROTEIN"/>
    <property type="match status" value="1"/>
</dbReference>
<dbReference type="EMBL" id="BCLY01000004">
    <property type="protein sequence ID" value="GAQ05124.1"/>
    <property type="molecule type" value="Genomic_DNA"/>
</dbReference>
<organism evidence="2 3">
    <name type="scientific">Aspergillus lentulus</name>
    <dbReference type="NCBI Taxonomy" id="293939"/>
    <lineage>
        <taxon>Eukaryota</taxon>
        <taxon>Fungi</taxon>
        <taxon>Dikarya</taxon>
        <taxon>Ascomycota</taxon>
        <taxon>Pezizomycotina</taxon>
        <taxon>Eurotiomycetes</taxon>
        <taxon>Eurotiomycetidae</taxon>
        <taxon>Eurotiales</taxon>
        <taxon>Aspergillaceae</taxon>
        <taxon>Aspergillus</taxon>
        <taxon>Aspergillus subgen. Fumigati</taxon>
    </lineage>
</organism>
<dbReference type="PANTHER" id="PTHR24148">
    <property type="entry name" value="ANKYRIN REPEAT DOMAIN-CONTAINING PROTEIN 39 HOMOLOG-RELATED"/>
    <property type="match status" value="1"/>
</dbReference>
<dbReference type="AlphaFoldDB" id="A0AAN4PEN1"/>
<comment type="caution">
    <text evidence="2">The sequence shown here is derived from an EMBL/GenBank/DDBJ whole genome shotgun (WGS) entry which is preliminary data.</text>
</comment>
<dbReference type="InterPro" id="IPR052895">
    <property type="entry name" value="HetReg/Transcr_Mod"/>
</dbReference>
<name>A0AAN4PEN1_ASPLE</name>
<dbReference type="Proteomes" id="UP000051487">
    <property type="component" value="Unassembled WGS sequence"/>
</dbReference>
<accession>A0AAN4PEN1</accession>
<dbReference type="InterPro" id="IPR010730">
    <property type="entry name" value="HET"/>
</dbReference>
<dbReference type="Pfam" id="PF06985">
    <property type="entry name" value="HET"/>
    <property type="match status" value="1"/>
</dbReference>